<dbReference type="STRING" id="200361.A0A453HQP9"/>
<dbReference type="Gene3D" id="3.40.50.2000">
    <property type="entry name" value="Glycogen Phosphorylase B"/>
    <property type="match status" value="2"/>
</dbReference>
<dbReference type="EC" id="2.4.1.-" evidence="4"/>
<reference evidence="7" key="1">
    <citation type="journal article" date="2014" name="Science">
        <title>Ancient hybridizations among the ancestral genomes of bread wheat.</title>
        <authorList>
            <consortium name="International Wheat Genome Sequencing Consortium,"/>
            <person name="Marcussen T."/>
            <person name="Sandve S.R."/>
            <person name="Heier L."/>
            <person name="Spannagl M."/>
            <person name="Pfeifer M."/>
            <person name="Jakobsen K.S."/>
            <person name="Wulff B.B."/>
            <person name="Steuernagel B."/>
            <person name="Mayer K.F."/>
            <person name="Olsen O.A."/>
        </authorList>
    </citation>
    <scope>NUCLEOTIDE SEQUENCE [LARGE SCALE GENOMIC DNA]</scope>
    <source>
        <strain evidence="7">cv. AL8/78</strain>
    </source>
</reference>
<reference evidence="6" key="5">
    <citation type="journal article" date="2021" name="G3 (Bethesda)">
        <title>Aegilops tauschii genome assembly Aet v5.0 features greater sequence contiguity and improved annotation.</title>
        <authorList>
            <person name="Wang L."/>
            <person name="Zhu T."/>
            <person name="Rodriguez J.C."/>
            <person name="Deal K.R."/>
            <person name="Dubcovsky J."/>
            <person name="McGuire P.E."/>
            <person name="Lux T."/>
            <person name="Spannagl M."/>
            <person name="Mayer K.F.X."/>
            <person name="Baldrich P."/>
            <person name="Meyers B.C."/>
            <person name="Huo N."/>
            <person name="Gu Y.Q."/>
            <person name="Zhou H."/>
            <person name="Devos K.M."/>
            <person name="Bennetzen J.L."/>
            <person name="Unver T."/>
            <person name="Budak H."/>
            <person name="Gulick P.J."/>
            <person name="Galiba G."/>
            <person name="Kalapos B."/>
            <person name="Nelson D.R."/>
            <person name="Li P."/>
            <person name="You F.M."/>
            <person name="Luo M.C."/>
            <person name="Dvorak J."/>
        </authorList>
    </citation>
    <scope>NUCLEOTIDE SEQUENCE [LARGE SCALE GENOMIC DNA]</scope>
    <source>
        <strain evidence="6">cv. AL8/78</strain>
    </source>
</reference>
<comment type="similarity">
    <text evidence="1 3">Belongs to the UDP-glycosyltransferase family.</text>
</comment>
<dbReference type="InterPro" id="IPR002213">
    <property type="entry name" value="UDP_glucos_trans"/>
</dbReference>
<accession>A0A453HQP9</accession>
<dbReference type="Pfam" id="PF00201">
    <property type="entry name" value="UDPGT"/>
    <property type="match status" value="1"/>
</dbReference>
<dbReference type="InterPro" id="IPR035595">
    <property type="entry name" value="UDP_glycos_trans_CS"/>
</dbReference>
<keyword evidence="2 3" id="KW-0808">Transferase</keyword>
<dbReference type="PANTHER" id="PTHR11926:SF1505">
    <property type="entry name" value="GLYCOSYLTRANSFERASE"/>
    <property type="match status" value="1"/>
</dbReference>
<reference evidence="7" key="2">
    <citation type="journal article" date="2017" name="Nat. Plants">
        <title>The Aegilops tauschii genome reveals multiple impacts of transposons.</title>
        <authorList>
            <person name="Zhao G."/>
            <person name="Zou C."/>
            <person name="Li K."/>
            <person name="Wang K."/>
            <person name="Li T."/>
            <person name="Gao L."/>
            <person name="Zhang X."/>
            <person name="Wang H."/>
            <person name="Yang Z."/>
            <person name="Liu X."/>
            <person name="Jiang W."/>
            <person name="Mao L."/>
            <person name="Kong X."/>
            <person name="Jiao Y."/>
            <person name="Jia J."/>
        </authorList>
    </citation>
    <scope>NUCLEOTIDE SEQUENCE [LARGE SCALE GENOMIC DNA]</scope>
    <source>
        <strain evidence="7">cv. AL8/78</strain>
    </source>
</reference>
<dbReference type="Proteomes" id="UP000015105">
    <property type="component" value="Chromosome 4D"/>
</dbReference>
<dbReference type="SUPFAM" id="SSF53756">
    <property type="entry name" value="UDP-Glycosyltransferase/glycogen phosphorylase"/>
    <property type="match status" value="1"/>
</dbReference>
<keyword evidence="3" id="KW-0328">Glycosyltransferase</keyword>
<evidence type="ECO:0000256" key="5">
    <source>
        <dbReference type="SAM" id="MobiDB-lite"/>
    </source>
</evidence>
<dbReference type="EnsemblPlants" id="AET4Gv20273800.1">
    <property type="protein sequence ID" value="AET4Gv20273800.1"/>
    <property type="gene ID" value="AET4Gv20273800"/>
</dbReference>
<feature type="region of interest" description="Disordered" evidence="5">
    <location>
        <begin position="67"/>
        <end position="106"/>
    </location>
</feature>
<dbReference type="Gramene" id="AET4Gv20273800.1">
    <property type="protein sequence ID" value="AET4Gv20273800.1"/>
    <property type="gene ID" value="AET4Gv20273800"/>
</dbReference>
<dbReference type="PROSITE" id="PS00375">
    <property type="entry name" value="UDPGT"/>
    <property type="match status" value="1"/>
</dbReference>
<evidence type="ECO:0000256" key="2">
    <source>
        <dbReference type="ARBA" id="ARBA00022679"/>
    </source>
</evidence>
<sequence>IDPTPTTYVMAQPAAVRGEHGTHFLVAAYGIQGHLNPARALARRLAAIDGATATLSVPLFGHRRMFPSSSPDDQEVSDGVISYAPFSDGQDDGSWPTGSGDETARRRRASCDSLSALVRRLAAAGRPVTCVVCTLNMPAVVQVARAHGLPLAVYWIQPATALVAYYHYFHGHGEGGIAAHAADPAYEATLPGLRRPMRMGRDMPSFLADDATGTGDDLSQMIVRGFREMFEQMDDEEVIMKPCMVLVNTFEALEETALEAIRPYLGDVFAIGAPVVPLAGAGEDQTIHLFAQDEEKRYMAWLDAQPPKSVVYVSWGSLLTYSERQAEEILHGIRRLNRPYLWVVRREGRSPEVDRLLLETAAAVPEGMVVEWCDQVRVLSHPSVACFVTHCGWNSTLEAVACGVPAVAAPSWSDQPVNAHLLAEEWGVAVRAEREADGVLTGAELARCVELAVGSGDMAAAIAASSRAWKERAREAVAAGGPSERSLRSFVKRVQELESLRSN</sequence>
<dbReference type="FunFam" id="3.40.50.2000:FF:000352">
    <property type="entry name" value="Glycosyltransferase"/>
    <property type="match status" value="1"/>
</dbReference>
<dbReference type="GO" id="GO:0080044">
    <property type="term" value="F:quercetin 7-O-glucosyltransferase activity"/>
    <property type="evidence" value="ECO:0007669"/>
    <property type="project" value="TreeGrafter"/>
</dbReference>
<name>A0A453HQP9_AEGTS</name>
<dbReference type="CDD" id="cd03784">
    <property type="entry name" value="GT1_Gtf-like"/>
    <property type="match status" value="1"/>
</dbReference>
<dbReference type="FunFam" id="3.40.50.2000:FF:000056">
    <property type="entry name" value="Glycosyltransferase"/>
    <property type="match status" value="1"/>
</dbReference>
<keyword evidence="7" id="KW-1185">Reference proteome</keyword>
<evidence type="ECO:0000256" key="1">
    <source>
        <dbReference type="ARBA" id="ARBA00009995"/>
    </source>
</evidence>
<organism evidence="6 7">
    <name type="scientific">Aegilops tauschii subsp. strangulata</name>
    <name type="common">Goatgrass</name>
    <dbReference type="NCBI Taxonomy" id="200361"/>
    <lineage>
        <taxon>Eukaryota</taxon>
        <taxon>Viridiplantae</taxon>
        <taxon>Streptophyta</taxon>
        <taxon>Embryophyta</taxon>
        <taxon>Tracheophyta</taxon>
        <taxon>Spermatophyta</taxon>
        <taxon>Magnoliopsida</taxon>
        <taxon>Liliopsida</taxon>
        <taxon>Poales</taxon>
        <taxon>Poaceae</taxon>
        <taxon>BOP clade</taxon>
        <taxon>Pooideae</taxon>
        <taxon>Triticodae</taxon>
        <taxon>Triticeae</taxon>
        <taxon>Triticinae</taxon>
        <taxon>Aegilops</taxon>
    </lineage>
</organism>
<dbReference type="AlphaFoldDB" id="A0A453HQP9"/>
<reference evidence="6" key="4">
    <citation type="submission" date="2019-03" db="UniProtKB">
        <authorList>
            <consortium name="EnsemblPlants"/>
        </authorList>
    </citation>
    <scope>IDENTIFICATION</scope>
</reference>
<reference evidence="6" key="3">
    <citation type="journal article" date="2017" name="Nature">
        <title>Genome sequence of the progenitor of the wheat D genome Aegilops tauschii.</title>
        <authorList>
            <person name="Luo M.C."/>
            <person name="Gu Y.Q."/>
            <person name="Puiu D."/>
            <person name="Wang H."/>
            <person name="Twardziok S.O."/>
            <person name="Deal K.R."/>
            <person name="Huo N."/>
            <person name="Zhu T."/>
            <person name="Wang L."/>
            <person name="Wang Y."/>
            <person name="McGuire P.E."/>
            <person name="Liu S."/>
            <person name="Long H."/>
            <person name="Ramasamy R.K."/>
            <person name="Rodriguez J.C."/>
            <person name="Van S.L."/>
            <person name="Yuan L."/>
            <person name="Wang Z."/>
            <person name="Xia Z."/>
            <person name="Xiao L."/>
            <person name="Anderson O.D."/>
            <person name="Ouyang S."/>
            <person name="Liang Y."/>
            <person name="Zimin A.V."/>
            <person name="Pertea G."/>
            <person name="Qi P."/>
            <person name="Bennetzen J.L."/>
            <person name="Dai X."/>
            <person name="Dawson M.W."/>
            <person name="Muller H.G."/>
            <person name="Kugler K."/>
            <person name="Rivarola-Duarte L."/>
            <person name="Spannagl M."/>
            <person name="Mayer K.F.X."/>
            <person name="Lu F.H."/>
            <person name="Bevan M.W."/>
            <person name="Leroy P."/>
            <person name="Li P."/>
            <person name="You F.M."/>
            <person name="Sun Q."/>
            <person name="Liu Z."/>
            <person name="Lyons E."/>
            <person name="Wicker T."/>
            <person name="Salzberg S.L."/>
            <person name="Devos K.M."/>
            <person name="Dvorak J."/>
        </authorList>
    </citation>
    <scope>NUCLEOTIDE SEQUENCE [LARGE SCALE GENOMIC DNA]</scope>
    <source>
        <strain evidence="6">cv. AL8/78</strain>
    </source>
</reference>
<evidence type="ECO:0000256" key="3">
    <source>
        <dbReference type="RuleBase" id="RU003718"/>
    </source>
</evidence>
<dbReference type="GO" id="GO:0080043">
    <property type="term" value="F:quercetin 3-O-glucosyltransferase activity"/>
    <property type="evidence" value="ECO:0007669"/>
    <property type="project" value="TreeGrafter"/>
</dbReference>
<dbReference type="PANTHER" id="PTHR11926">
    <property type="entry name" value="GLUCOSYL/GLUCURONOSYL TRANSFERASES"/>
    <property type="match status" value="1"/>
</dbReference>
<proteinExistence type="inferred from homology"/>
<evidence type="ECO:0000313" key="6">
    <source>
        <dbReference type="EnsemblPlants" id="AET4Gv20273800.1"/>
    </source>
</evidence>
<protein>
    <recommendedName>
        <fullName evidence="4">Glycosyltransferase</fullName>
        <ecNumber evidence="4">2.4.1.-</ecNumber>
    </recommendedName>
</protein>
<evidence type="ECO:0000256" key="4">
    <source>
        <dbReference type="RuleBase" id="RU362057"/>
    </source>
</evidence>
<evidence type="ECO:0000313" key="7">
    <source>
        <dbReference type="Proteomes" id="UP000015105"/>
    </source>
</evidence>